<evidence type="ECO:0000313" key="1">
    <source>
        <dbReference type="EMBL" id="ANO35025.1"/>
    </source>
</evidence>
<dbReference type="Proteomes" id="UP000092018">
    <property type="component" value="Chromosome 2"/>
</dbReference>
<dbReference type="Pfam" id="PF18985">
    <property type="entry name" value="DUF5718"/>
    <property type="match status" value="1"/>
</dbReference>
<dbReference type="InterPro" id="IPR043776">
    <property type="entry name" value="DUF5718"/>
</dbReference>
<reference evidence="1 2" key="1">
    <citation type="submission" date="2016-06" db="EMBL/GenBank/DDBJ databases">
        <title>Adaptive Radiation by Waves of Gene Transfer Leads to Fine-Scale Resource Partitioning in Marine Microbes.</title>
        <authorList>
            <person name="Hehemann J.-H."/>
            <person name="Arevalo P."/>
            <person name="Datta M.S."/>
            <person name="Yu X."/>
            <person name="Corzett C."/>
            <person name="Henschel A."/>
            <person name="Preheim S.P."/>
            <person name="Timberlake S."/>
            <person name="Alm E.J."/>
            <person name="Polz M.F."/>
        </authorList>
    </citation>
    <scope>NUCLEOTIDE SEQUENCE [LARGE SCALE GENOMIC DNA]</scope>
    <source>
        <strain evidence="1 2">FF50</strain>
    </source>
</reference>
<sequence length="280" mass="30729">MKTHQRLAGFGIAGNSAGHLDQTGEIAALDVSDQSDKPRALFPFYVPDASDDYLTVDPYSSHTLQLPVDEDAIVQMEPELAIRFSVQKPLNGHVIQLIPSAMTVANDATHRNCKASKLAQKKNWGQASKGVANAEVTLDQFDSGLEYFRLCGFHCRDDIWQLTGKDTALTDYTVFYDELTQWINRQVATQSDEGALHDIQGLLKASDDSSDVYIMVGAVRYTEYGETHRLQAGDKTAVILYDSRKHSACEIQNELELSGECAGEGVVGLVQGVIGCDQQL</sequence>
<protein>
    <submittedName>
        <fullName evidence="1">Uncharacterized protein</fullName>
    </submittedName>
</protein>
<dbReference type="RefSeq" id="WP_065210894.1">
    <property type="nucleotide sequence ID" value="NZ_CP016178.1"/>
</dbReference>
<accession>A0AAN0XYJ8</accession>
<dbReference type="EMBL" id="CP016178">
    <property type="protein sequence ID" value="ANO35025.1"/>
    <property type="molecule type" value="Genomic_DNA"/>
</dbReference>
<organism evidence="1 2">
    <name type="scientific">Vibrio breoganii</name>
    <dbReference type="NCBI Taxonomy" id="553239"/>
    <lineage>
        <taxon>Bacteria</taxon>
        <taxon>Pseudomonadati</taxon>
        <taxon>Pseudomonadota</taxon>
        <taxon>Gammaproteobacteria</taxon>
        <taxon>Vibrionales</taxon>
        <taxon>Vibrionaceae</taxon>
        <taxon>Vibrio</taxon>
    </lineage>
</organism>
<name>A0AAN0XYJ8_9VIBR</name>
<evidence type="ECO:0000313" key="2">
    <source>
        <dbReference type="Proteomes" id="UP000092018"/>
    </source>
</evidence>
<dbReference type="AlphaFoldDB" id="A0AAN0XYJ8"/>
<dbReference type="KEGG" id="vbr:A6E01_17780"/>
<proteinExistence type="predicted"/>
<gene>
    <name evidence="1" type="ORF">A6E01_17780</name>
</gene>